<gene>
    <name evidence="2" type="ORF">D0433_10685</name>
</gene>
<organism evidence="2 3">
    <name type="scientific">Candidatus Thermochlorobacter aerophilus</name>
    <dbReference type="NCBI Taxonomy" id="1868324"/>
    <lineage>
        <taxon>Bacteria</taxon>
        <taxon>Pseudomonadati</taxon>
        <taxon>Chlorobiota</taxon>
        <taxon>Chlorobiia</taxon>
        <taxon>Chlorobiales</taxon>
        <taxon>Candidatus Thermochlorobacteriaceae</taxon>
        <taxon>Candidatus Thermochlorobacter</taxon>
    </lineage>
</organism>
<protein>
    <recommendedName>
        <fullName evidence="4">Porin</fullName>
    </recommendedName>
</protein>
<evidence type="ECO:0008006" key="4">
    <source>
        <dbReference type="Google" id="ProtNLM"/>
    </source>
</evidence>
<dbReference type="AlphaFoldDB" id="A0A395LYC2"/>
<dbReference type="Gene3D" id="2.40.160.10">
    <property type="entry name" value="Porin"/>
    <property type="match status" value="1"/>
</dbReference>
<accession>A0A395LYC2</accession>
<sequence>MKRFSQFSLLLICCLGLSTHVFAQGSDTYGAGARLNLDSLGTKYIRLITWVQIWTRFQEQNPGTIINGSPVDNFFDVNVRRARLVVYGSFGKGSLFMFHIGINNQTFINAQTAGNDPTGPAKRPQPFVHDIWYEQRIIPELYIGFGLAYWKGLSRMTNASTLNFLGIDAPIFNWLTIDASDQFARMPAIYIKGQLFEKRLDYRFAINQPFRPGEGVAPTTSTITATGATTAGQLTNVASYNPFFQQKSFEGYVFWQFFDIEAQILPFMVGTYLGTKKVFNIGAGFYYHGDGMSTRKAPLSRTAGVQTLTPDSLNTHAISAFGVDAFLDLPIGEGASRSALTAYALFARYNFGPNNVRYIGIMNMGAGFSPQTSTPEQRIPGLAGIAYPLIGTGNHFFVQAGYAFPKTEIGRFMPYFMFTFSQFDRLKDPMILPELGLNYFIDGHHAKFTLHYRLRPTYRQEVTPPFTGPDGLPAISRDGSKNEFILQSMVYF</sequence>
<comment type="caution">
    <text evidence="2">The sequence shown here is derived from an EMBL/GenBank/DDBJ whole genome shotgun (WGS) entry which is preliminary data.</text>
</comment>
<dbReference type="InterPro" id="IPR023614">
    <property type="entry name" value="Porin_dom_sf"/>
</dbReference>
<evidence type="ECO:0000313" key="2">
    <source>
        <dbReference type="EMBL" id="RFM23515.1"/>
    </source>
</evidence>
<dbReference type="EMBL" id="PHFL01000064">
    <property type="protein sequence ID" value="RFM23515.1"/>
    <property type="molecule type" value="Genomic_DNA"/>
</dbReference>
<feature type="signal peptide" evidence="1">
    <location>
        <begin position="1"/>
        <end position="23"/>
    </location>
</feature>
<evidence type="ECO:0000313" key="3">
    <source>
        <dbReference type="Proteomes" id="UP000266389"/>
    </source>
</evidence>
<feature type="chain" id="PRO_5017237296" description="Porin" evidence="1">
    <location>
        <begin position="24"/>
        <end position="492"/>
    </location>
</feature>
<reference evidence="2 3" key="1">
    <citation type="journal article" date="2011" name="ISME J.">
        <title>Community ecology of hot spring cyanobacterial mats: predominant populations and their functional potential.</title>
        <authorList>
            <person name="Klatt C.G."/>
            <person name="Wood J.M."/>
            <person name="Rusch D.B."/>
            <person name="Bateson M.M."/>
            <person name="Hamamura N."/>
            <person name="Heidelberg J.F."/>
            <person name="Grossman A.R."/>
            <person name="Bhaya D."/>
            <person name="Cohan F.M."/>
            <person name="Kuhl M."/>
            <person name="Bryant D.A."/>
            <person name="Ward D.M."/>
        </authorList>
    </citation>
    <scope>NUCLEOTIDE SEQUENCE [LARGE SCALE GENOMIC DNA]</scope>
    <source>
        <strain evidence="2">OS</strain>
    </source>
</reference>
<proteinExistence type="predicted"/>
<dbReference type="Proteomes" id="UP000266389">
    <property type="component" value="Unassembled WGS sequence"/>
</dbReference>
<name>A0A395LYC2_9BACT</name>
<evidence type="ECO:0000256" key="1">
    <source>
        <dbReference type="SAM" id="SignalP"/>
    </source>
</evidence>
<keyword evidence="1" id="KW-0732">Signal</keyword>